<comment type="similarity">
    <text evidence="1">Belongs to the formin homology family.</text>
</comment>
<dbReference type="PANTHER" id="PTHR45857:SF4">
    <property type="entry name" value="FORMIN-LIKE PROTEIN"/>
    <property type="match status" value="1"/>
</dbReference>
<dbReference type="PROSITE" id="PS51231">
    <property type="entry name" value="DAD"/>
    <property type="match status" value="1"/>
</dbReference>
<protein>
    <submittedName>
        <fullName evidence="5">Formin-like protein</fullName>
    </submittedName>
</protein>
<evidence type="ECO:0000259" key="4">
    <source>
        <dbReference type="PROSITE" id="PS51444"/>
    </source>
</evidence>
<sequence length="247" mass="28568">MLADTKTADRKISLLHYIAETVKQKFPEISTFDSDLRFIEKAASVSMENILTDVHELEKGMDLCKKEMQLRRDARDAAVLKDFISNSEDKLRKLKSETKTAQDAYSDCVEYFGDSTRSIAANTFFSLFVRFTKAYKQAELDNEARRRQQEAAARESEKIAAESVIKKNSLNSRKNNQEAVINELKSKTKQVKETRLLKQDEVYNGALEDILLGLKSEPYRRADAVRRSQRRRQENIRLSHTMDELDF</sequence>
<dbReference type="PANTHER" id="PTHR45857">
    <property type="entry name" value="FORMIN-LIKE PROTEIN"/>
    <property type="match status" value="1"/>
</dbReference>
<feature type="coiled-coil region" evidence="2">
    <location>
        <begin position="167"/>
        <end position="194"/>
    </location>
</feature>
<reference evidence="5 6" key="1">
    <citation type="submission" date="2021-06" db="EMBL/GenBank/DDBJ databases">
        <title>Caerostris extrusa draft genome.</title>
        <authorList>
            <person name="Kono N."/>
            <person name="Arakawa K."/>
        </authorList>
    </citation>
    <scope>NUCLEOTIDE SEQUENCE [LARGE SCALE GENOMIC DNA]</scope>
</reference>
<dbReference type="GO" id="GO:0005829">
    <property type="term" value="C:cytosol"/>
    <property type="evidence" value="ECO:0007669"/>
    <property type="project" value="TreeGrafter"/>
</dbReference>
<keyword evidence="2" id="KW-0175">Coiled coil</keyword>
<dbReference type="EMBL" id="BPLR01003408">
    <property type="protein sequence ID" value="GIX84186.1"/>
    <property type="molecule type" value="Genomic_DNA"/>
</dbReference>
<feature type="domain" description="FH2" evidence="4">
    <location>
        <begin position="1"/>
        <end position="161"/>
    </location>
</feature>
<dbReference type="Gene3D" id="1.20.58.2220">
    <property type="entry name" value="Formin, FH2 domain"/>
    <property type="match status" value="1"/>
</dbReference>
<accession>A0AAV4NJS2</accession>
<dbReference type="GO" id="GO:0030866">
    <property type="term" value="P:cortical actin cytoskeleton organization"/>
    <property type="evidence" value="ECO:0007669"/>
    <property type="project" value="TreeGrafter"/>
</dbReference>
<comment type="caution">
    <text evidence="5">The sequence shown here is derived from an EMBL/GenBank/DDBJ whole genome shotgun (WGS) entry which is preliminary data.</text>
</comment>
<dbReference type="AlphaFoldDB" id="A0AAV4NJS2"/>
<evidence type="ECO:0000313" key="6">
    <source>
        <dbReference type="Proteomes" id="UP001054945"/>
    </source>
</evidence>
<evidence type="ECO:0000256" key="1">
    <source>
        <dbReference type="ARBA" id="ARBA00023449"/>
    </source>
</evidence>
<dbReference type="PROSITE" id="PS51444">
    <property type="entry name" value="FH2"/>
    <property type="match status" value="1"/>
</dbReference>
<proteinExistence type="inferred from homology"/>
<organism evidence="5 6">
    <name type="scientific">Caerostris extrusa</name>
    <name type="common">Bark spider</name>
    <name type="synonym">Caerostris bankana</name>
    <dbReference type="NCBI Taxonomy" id="172846"/>
    <lineage>
        <taxon>Eukaryota</taxon>
        <taxon>Metazoa</taxon>
        <taxon>Ecdysozoa</taxon>
        <taxon>Arthropoda</taxon>
        <taxon>Chelicerata</taxon>
        <taxon>Arachnida</taxon>
        <taxon>Araneae</taxon>
        <taxon>Araneomorphae</taxon>
        <taxon>Entelegynae</taxon>
        <taxon>Araneoidea</taxon>
        <taxon>Araneidae</taxon>
        <taxon>Caerostris</taxon>
    </lineage>
</organism>
<dbReference type="InterPro" id="IPR043592">
    <property type="entry name" value="FMNL_animal"/>
</dbReference>
<keyword evidence="6" id="KW-1185">Reference proteome</keyword>
<name>A0AAV4NJS2_CAEEX</name>
<feature type="domain" description="DAD" evidence="3">
    <location>
        <begin position="200"/>
        <end position="233"/>
    </location>
</feature>
<dbReference type="Pfam" id="PF02181">
    <property type="entry name" value="FH2"/>
    <property type="match status" value="1"/>
</dbReference>
<gene>
    <name evidence="5" type="primary">Frl</name>
    <name evidence="5" type="ORF">CEXT_403491</name>
</gene>
<dbReference type="Proteomes" id="UP001054945">
    <property type="component" value="Unassembled WGS sequence"/>
</dbReference>
<evidence type="ECO:0000259" key="3">
    <source>
        <dbReference type="PROSITE" id="PS51231"/>
    </source>
</evidence>
<dbReference type="InterPro" id="IPR042201">
    <property type="entry name" value="FH2_Formin_sf"/>
</dbReference>
<evidence type="ECO:0000313" key="5">
    <source>
        <dbReference type="EMBL" id="GIX84186.1"/>
    </source>
</evidence>
<dbReference type="SUPFAM" id="SSF101447">
    <property type="entry name" value="Formin homology 2 domain (FH2 domain)"/>
    <property type="match status" value="1"/>
</dbReference>
<dbReference type="InterPro" id="IPR015425">
    <property type="entry name" value="FH2_Formin"/>
</dbReference>
<dbReference type="GO" id="GO:0051015">
    <property type="term" value="F:actin filament binding"/>
    <property type="evidence" value="ECO:0007669"/>
    <property type="project" value="TreeGrafter"/>
</dbReference>
<evidence type="ECO:0000256" key="2">
    <source>
        <dbReference type="SAM" id="Coils"/>
    </source>
</evidence>
<dbReference type="InterPro" id="IPR014767">
    <property type="entry name" value="DAD_dom"/>
</dbReference>
<dbReference type="GO" id="GO:0016477">
    <property type="term" value="P:cell migration"/>
    <property type="evidence" value="ECO:0007669"/>
    <property type="project" value="TreeGrafter"/>
</dbReference>
<dbReference type="GO" id="GO:0008360">
    <property type="term" value="P:regulation of cell shape"/>
    <property type="evidence" value="ECO:0007669"/>
    <property type="project" value="TreeGrafter"/>
</dbReference>